<feature type="transmembrane region" description="Helical" evidence="1">
    <location>
        <begin position="157"/>
        <end position="179"/>
    </location>
</feature>
<dbReference type="KEGG" id="fpn:ABE65_006685"/>
<dbReference type="GO" id="GO:0140359">
    <property type="term" value="F:ABC-type transporter activity"/>
    <property type="evidence" value="ECO:0007669"/>
    <property type="project" value="InterPro"/>
</dbReference>
<dbReference type="GO" id="GO:0005886">
    <property type="term" value="C:plasma membrane"/>
    <property type="evidence" value="ECO:0007669"/>
    <property type="project" value="UniProtKB-SubCell"/>
</dbReference>
<feature type="transmembrane region" description="Helical" evidence="1">
    <location>
        <begin position="239"/>
        <end position="261"/>
    </location>
</feature>
<dbReference type="AlphaFoldDB" id="A0A160IKK0"/>
<feature type="transmembrane region" description="Helical" evidence="1">
    <location>
        <begin position="191"/>
        <end position="209"/>
    </location>
</feature>
<feature type="transmembrane region" description="Helical" evidence="1">
    <location>
        <begin position="119"/>
        <end position="145"/>
    </location>
</feature>
<accession>A0A160IKK0</accession>
<dbReference type="PANTHER" id="PTHR37305:SF2">
    <property type="entry name" value="BACITRACIN TRANSPORT PERMEASE PROTEIN BCRB"/>
    <property type="match status" value="1"/>
</dbReference>
<evidence type="ECO:0000256" key="1">
    <source>
        <dbReference type="SAM" id="Phobius"/>
    </source>
</evidence>
<keyword evidence="1" id="KW-0472">Membrane</keyword>
<reference evidence="2 3" key="1">
    <citation type="submission" date="2016-04" db="EMBL/GenBank/DDBJ databases">
        <title>Complete genome sequence of Fictibacillus phosphorivorans G25-29, a strain toxic to nematodes.</title>
        <authorList>
            <person name="Zheng Z."/>
        </authorList>
    </citation>
    <scope>NUCLEOTIDE SEQUENCE [LARGE SCALE GENOMIC DNA]</scope>
    <source>
        <strain evidence="2 3">G25-29</strain>
    </source>
</reference>
<dbReference type="STRING" id="1221500.ABE65_006685"/>
<evidence type="ECO:0008006" key="4">
    <source>
        <dbReference type="Google" id="ProtNLM"/>
    </source>
</evidence>
<dbReference type="Pfam" id="PF12679">
    <property type="entry name" value="ABC2_membrane_2"/>
    <property type="match status" value="1"/>
</dbReference>
<feature type="transmembrane region" description="Helical" evidence="1">
    <location>
        <begin position="76"/>
        <end position="98"/>
    </location>
</feature>
<dbReference type="Proteomes" id="UP000076623">
    <property type="component" value="Chromosome"/>
</dbReference>
<name>A0A160IKK0_9BACL</name>
<dbReference type="PANTHER" id="PTHR37305">
    <property type="entry name" value="INTEGRAL MEMBRANE PROTEIN-RELATED"/>
    <property type="match status" value="1"/>
</dbReference>
<evidence type="ECO:0000313" key="2">
    <source>
        <dbReference type="EMBL" id="ANC76501.1"/>
    </source>
</evidence>
<proteinExistence type="predicted"/>
<dbReference type="RefSeq" id="WP_066392724.1">
    <property type="nucleotide sequence ID" value="NZ_CP015378.1"/>
</dbReference>
<protein>
    <recommendedName>
        <fullName evidence="4">Permease</fullName>
    </recommendedName>
</protein>
<feature type="transmembrane region" description="Helical" evidence="1">
    <location>
        <begin position="16"/>
        <end position="35"/>
    </location>
</feature>
<dbReference type="EMBL" id="CP015378">
    <property type="protein sequence ID" value="ANC76501.1"/>
    <property type="molecule type" value="Genomic_DNA"/>
</dbReference>
<sequence>MSLPLYLAMMKSHGKLLGGFIYGAAAYIILIIWIYPSIADMKGFNDMIAALPEGMRKLIGMENGINSLSDYIAGEFYGMLFLIILMVYVILTSTRVMARLVDQGSMAYLLATPNSRVKVAITQAAVLLTGLALIVGFTTISGIAASEWLIEGYQLDVASFITLNILTFLTFSSIAGYCFLISSLSNDEKKALGISAGITLLFYMLNMAGKLSEKTEWMLNLTIFKWYDPIKMINNETDAFWIGCSLGVSTFLLFLISVIVFKKRNLPL</sequence>
<gene>
    <name evidence="2" type="ORF">ABE65_006685</name>
</gene>
<keyword evidence="1" id="KW-1133">Transmembrane helix</keyword>
<organism evidence="2 3">
    <name type="scientific">Fictibacillus phosphorivorans</name>
    <dbReference type="NCBI Taxonomy" id="1221500"/>
    <lineage>
        <taxon>Bacteria</taxon>
        <taxon>Bacillati</taxon>
        <taxon>Bacillota</taxon>
        <taxon>Bacilli</taxon>
        <taxon>Bacillales</taxon>
        <taxon>Fictibacillaceae</taxon>
        <taxon>Fictibacillus</taxon>
    </lineage>
</organism>
<keyword evidence="3" id="KW-1185">Reference proteome</keyword>
<keyword evidence="1" id="KW-0812">Transmembrane</keyword>
<evidence type="ECO:0000313" key="3">
    <source>
        <dbReference type="Proteomes" id="UP000076623"/>
    </source>
</evidence>